<dbReference type="Proteomes" id="UP000037393">
    <property type="component" value="Unassembled WGS sequence"/>
</dbReference>
<gene>
    <name evidence="2" type="ORF">GM31_23600</name>
</gene>
<proteinExistence type="predicted"/>
<evidence type="ECO:0000256" key="1">
    <source>
        <dbReference type="SAM" id="Phobius"/>
    </source>
</evidence>
<evidence type="ECO:0000313" key="2">
    <source>
        <dbReference type="EMBL" id="KNC92368.1"/>
    </source>
</evidence>
<comment type="caution">
    <text evidence="2">The sequence shown here is derived from an EMBL/GenBank/DDBJ whole genome shotgun (WGS) entry which is preliminary data.</text>
</comment>
<accession>A0A0L0GVA9</accession>
<keyword evidence="1" id="KW-0812">Transmembrane</keyword>
<keyword evidence="3" id="KW-1185">Reference proteome</keyword>
<dbReference type="EMBL" id="JNGI01000093">
    <property type="protein sequence ID" value="KNC92368.1"/>
    <property type="molecule type" value="Genomic_DNA"/>
</dbReference>
<organism evidence="2 3">
    <name type="scientific">Trabulsiella odontotermitis</name>
    <dbReference type="NCBI Taxonomy" id="379893"/>
    <lineage>
        <taxon>Bacteria</taxon>
        <taxon>Pseudomonadati</taxon>
        <taxon>Pseudomonadota</taxon>
        <taxon>Gammaproteobacteria</taxon>
        <taxon>Enterobacterales</taxon>
        <taxon>Enterobacteriaceae</taxon>
        <taxon>Trabulsiella</taxon>
    </lineage>
</organism>
<dbReference type="PATRIC" id="fig|379893.3.peg.5011"/>
<feature type="transmembrane region" description="Helical" evidence="1">
    <location>
        <begin position="56"/>
        <end position="76"/>
    </location>
</feature>
<keyword evidence="1" id="KW-1133">Transmembrane helix</keyword>
<dbReference type="AlphaFoldDB" id="A0A0L0GVA9"/>
<feature type="transmembrane region" description="Helical" evidence="1">
    <location>
        <begin position="32"/>
        <end position="50"/>
    </location>
</feature>
<protein>
    <submittedName>
        <fullName evidence="2">Uncharacterized protein</fullName>
    </submittedName>
</protein>
<reference evidence="2 3" key="1">
    <citation type="journal article" date="2015" name="Appl. Environ. Microbiol.">
        <title>The Enterobacterium Trabulsiella odontotermitis Presents Novel Adaptations Related to Its Association with Fungus-Growing Termites.</title>
        <authorList>
            <person name="Sapountzis P."/>
            <person name="Gruntjes T."/>
            <person name="Otani S."/>
            <person name="Estevez J."/>
            <person name="da Costa R.R."/>
            <person name="Plunkett G.3rd."/>
            <person name="Perna N.T."/>
            <person name="Poulsen M."/>
        </authorList>
    </citation>
    <scope>NUCLEOTIDE SEQUENCE [LARGE SCALE GENOMIC DNA]</scope>
    <source>
        <strain evidence="2 3">12</strain>
    </source>
</reference>
<evidence type="ECO:0000313" key="3">
    <source>
        <dbReference type="Proteomes" id="UP000037393"/>
    </source>
</evidence>
<keyword evidence="1" id="KW-0472">Membrane</keyword>
<name>A0A0L0GVA9_9ENTR</name>
<sequence>MPFLKICLKGMALILWLLKEAARLLWKDIRDYLIGFALLAVFVFLGYYTHEWFPDYPALSFIIPFGGIAVIMWFLWRIT</sequence>